<dbReference type="RefSeq" id="WP_185629525.1">
    <property type="nucleotide sequence ID" value="NZ_JAARZT010000020.1"/>
</dbReference>
<organism evidence="2 3">
    <name type="scientific">Listeria booriae</name>
    <dbReference type="NCBI Taxonomy" id="1552123"/>
    <lineage>
        <taxon>Bacteria</taxon>
        <taxon>Bacillati</taxon>
        <taxon>Bacillota</taxon>
        <taxon>Bacilli</taxon>
        <taxon>Bacillales</taxon>
        <taxon>Listeriaceae</taxon>
        <taxon>Listeria</taxon>
    </lineage>
</organism>
<feature type="compositionally biased region" description="Basic and acidic residues" evidence="1">
    <location>
        <begin position="101"/>
        <end position="113"/>
    </location>
</feature>
<evidence type="ECO:0000313" key="3">
    <source>
        <dbReference type="Proteomes" id="UP000543005"/>
    </source>
</evidence>
<proteinExistence type="predicted"/>
<reference evidence="2 3" key="1">
    <citation type="submission" date="2020-03" db="EMBL/GenBank/DDBJ databases">
        <title>Soil Listeria distribution.</title>
        <authorList>
            <person name="Liao J."/>
            <person name="Wiedmann M."/>
        </authorList>
    </citation>
    <scope>NUCLEOTIDE SEQUENCE [LARGE SCALE GENOMIC DNA]</scope>
    <source>
        <strain evidence="2 3">FSL L7-0051</strain>
    </source>
</reference>
<name>A0A842FT60_9LIST</name>
<protein>
    <submittedName>
        <fullName evidence="2">Uncharacterized protein</fullName>
    </submittedName>
</protein>
<dbReference type="Proteomes" id="UP000543005">
    <property type="component" value="Unassembled WGS sequence"/>
</dbReference>
<dbReference type="AlphaFoldDB" id="A0A842FT60"/>
<comment type="caution">
    <text evidence="2">The sequence shown here is derived from an EMBL/GenBank/DDBJ whole genome shotgun (WGS) entry which is preliminary data.</text>
</comment>
<dbReference type="EMBL" id="JAARZT010000020">
    <property type="protein sequence ID" value="MBC2293758.1"/>
    <property type="molecule type" value="Genomic_DNA"/>
</dbReference>
<evidence type="ECO:0000256" key="1">
    <source>
        <dbReference type="SAM" id="MobiDB-lite"/>
    </source>
</evidence>
<feature type="region of interest" description="Disordered" evidence="1">
    <location>
        <begin position="86"/>
        <end position="113"/>
    </location>
</feature>
<sequence length="113" mass="12791">MAVVTVKKDAKVLNIDESEQDFFLAKGFDVVELDKSGKKYNVKHRATENKLVDVSKLIEVEAKADQLKNDKKELQTANKELEKQNEELTKQLEEALTALENKADDKAEDKTAK</sequence>
<gene>
    <name evidence="2" type="ORF">HCC36_11010</name>
</gene>
<evidence type="ECO:0000313" key="2">
    <source>
        <dbReference type="EMBL" id="MBC2293758.1"/>
    </source>
</evidence>
<accession>A0A842FT60</accession>